<dbReference type="EMBL" id="CAWUPB010001194">
    <property type="protein sequence ID" value="CAK7354266.1"/>
    <property type="molecule type" value="Genomic_DNA"/>
</dbReference>
<gene>
    <name evidence="2" type="ORF">DCAF_LOCUS25149</name>
</gene>
<name>A0AAV1SLM7_9ROSI</name>
<keyword evidence="3" id="KW-1185">Reference proteome</keyword>
<organism evidence="2 3">
    <name type="scientific">Dovyalis caffra</name>
    <dbReference type="NCBI Taxonomy" id="77055"/>
    <lineage>
        <taxon>Eukaryota</taxon>
        <taxon>Viridiplantae</taxon>
        <taxon>Streptophyta</taxon>
        <taxon>Embryophyta</taxon>
        <taxon>Tracheophyta</taxon>
        <taxon>Spermatophyta</taxon>
        <taxon>Magnoliopsida</taxon>
        <taxon>eudicotyledons</taxon>
        <taxon>Gunneridae</taxon>
        <taxon>Pentapetalae</taxon>
        <taxon>rosids</taxon>
        <taxon>fabids</taxon>
        <taxon>Malpighiales</taxon>
        <taxon>Salicaceae</taxon>
        <taxon>Flacourtieae</taxon>
        <taxon>Dovyalis</taxon>
    </lineage>
</organism>
<comment type="caution">
    <text evidence="2">The sequence shown here is derived from an EMBL/GenBank/DDBJ whole genome shotgun (WGS) entry which is preliminary data.</text>
</comment>
<proteinExistence type="predicted"/>
<feature type="compositionally biased region" description="Basic and acidic residues" evidence="1">
    <location>
        <begin position="1"/>
        <end position="22"/>
    </location>
</feature>
<sequence>MKGKNKKAEEDPSNPRDKTKRVAKEKRKREKAIKRLWSKQDERPVWSKYGIVRVCNKILSKTYEMGRAKLASLGAVELNHYSCRGKRSESRRGCQE</sequence>
<evidence type="ECO:0000313" key="2">
    <source>
        <dbReference type="EMBL" id="CAK7354266.1"/>
    </source>
</evidence>
<dbReference type="AlphaFoldDB" id="A0AAV1SLM7"/>
<accession>A0AAV1SLM7</accession>
<reference evidence="2 3" key="1">
    <citation type="submission" date="2024-01" db="EMBL/GenBank/DDBJ databases">
        <authorList>
            <person name="Waweru B."/>
        </authorList>
    </citation>
    <scope>NUCLEOTIDE SEQUENCE [LARGE SCALE GENOMIC DNA]</scope>
</reference>
<protein>
    <recommendedName>
        <fullName evidence="4">Ribosomal protein S14</fullName>
    </recommendedName>
</protein>
<evidence type="ECO:0008006" key="4">
    <source>
        <dbReference type="Google" id="ProtNLM"/>
    </source>
</evidence>
<evidence type="ECO:0000313" key="3">
    <source>
        <dbReference type="Proteomes" id="UP001314170"/>
    </source>
</evidence>
<feature type="region of interest" description="Disordered" evidence="1">
    <location>
        <begin position="1"/>
        <end position="31"/>
    </location>
</feature>
<evidence type="ECO:0000256" key="1">
    <source>
        <dbReference type="SAM" id="MobiDB-lite"/>
    </source>
</evidence>
<dbReference type="Proteomes" id="UP001314170">
    <property type="component" value="Unassembled WGS sequence"/>
</dbReference>